<dbReference type="InterPro" id="IPR051783">
    <property type="entry name" value="NAD(P)-dependent_oxidoreduct"/>
</dbReference>
<sequence>MNGHTQYSKPRSVMVTGAGGNLGGKAVEALGAAPWCERILGTVFGNEDPQFSDAARVKLTLVRTDLSHVTPALDAAMVGIEGLLHCAAANPIPEATWEEAAISFDMIQALGLAALRHGVKRAVFLSSNHVMGGYKDAPLAETIGPGGLTTRLPPAPGTHWFNGIETVDSTGYAASKLMGERCMALLAAESGGRMTTVTIRIGWVLRGENKASGINYSGTPGGAASEAGLDTASATALRWFRAMWLSNRDFAQLIEKSLTANPVGWPGPAILVNGNSRNRDMGWSLEEAQAWLGYDPQDDLYVELQKA</sequence>
<organism evidence="2 3">
    <name type="scientific">Acidisoma silvae</name>
    <dbReference type="NCBI Taxonomy" id="2802396"/>
    <lineage>
        <taxon>Bacteria</taxon>
        <taxon>Pseudomonadati</taxon>
        <taxon>Pseudomonadota</taxon>
        <taxon>Alphaproteobacteria</taxon>
        <taxon>Acetobacterales</taxon>
        <taxon>Acidocellaceae</taxon>
        <taxon>Acidisoma</taxon>
    </lineage>
</organism>
<dbReference type="EMBL" id="JAESVB010000003">
    <property type="protein sequence ID" value="MCB8875443.1"/>
    <property type="molecule type" value="Genomic_DNA"/>
</dbReference>
<evidence type="ECO:0000313" key="3">
    <source>
        <dbReference type="Proteomes" id="UP000708298"/>
    </source>
</evidence>
<protein>
    <submittedName>
        <fullName evidence="2">NAD(P)-dependent oxidoreductase</fullName>
    </submittedName>
</protein>
<dbReference type="InterPro" id="IPR001509">
    <property type="entry name" value="Epimerase_deHydtase"/>
</dbReference>
<dbReference type="Pfam" id="PF01370">
    <property type="entry name" value="Epimerase"/>
    <property type="match status" value="1"/>
</dbReference>
<dbReference type="AlphaFoldDB" id="A0A963YQW2"/>
<dbReference type="Gene3D" id="3.40.50.720">
    <property type="entry name" value="NAD(P)-binding Rossmann-like Domain"/>
    <property type="match status" value="1"/>
</dbReference>
<dbReference type="SUPFAM" id="SSF51735">
    <property type="entry name" value="NAD(P)-binding Rossmann-fold domains"/>
    <property type="match status" value="1"/>
</dbReference>
<dbReference type="RefSeq" id="WP_227321091.1">
    <property type="nucleotide sequence ID" value="NZ_JAESVB010000003.1"/>
</dbReference>
<comment type="caution">
    <text evidence="2">The sequence shown here is derived from an EMBL/GenBank/DDBJ whole genome shotgun (WGS) entry which is preliminary data.</text>
</comment>
<dbReference type="PANTHER" id="PTHR48079">
    <property type="entry name" value="PROTEIN YEEZ"/>
    <property type="match status" value="1"/>
</dbReference>
<accession>A0A963YQW2</accession>
<dbReference type="PANTHER" id="PTHR48079:SF6">
    <property type="entry name" value="NAD(P)-BINDING DOMAIN-CONTAINING PROTEIN-RELATED"/>
    <property type="match status" value="1"/>
</dbReference>
<reference evidence="2" key="1">
    <citation type="journal article" date="2021" name="Microorganisms">
        <title>Acidisoma silvae sp. nov. and Acidisomacellulosilytica sp. nov., Two Acidophilic Bacteria Isolated from Decaying Wood, Hydrolyzing Cellulose and Producing Poly-3-hydroxybutyrate.</title>
        <authorList>
            <person name="Mieszkin S."/>
            <person name="Pouder E."/>
            <person name="Uroz S."/>
            <person name="Simon-Colin C."/>
            <person name="Alain K."/>
        </authorList>
    </citation>
    <scope>NUCLEOTIDE SEQUENCE</scope>
    <source>
        <strain evidence="2">HW T2.11</strain>
    </source>
</reference>
<keyword evidence="3" id="KW-1185">Reference proteome</keyword>
<dbReference type="GO" id="GO:0004029">
    <property type="term" value="F:aldehyde dehydrogenase (NAD+) activity"/>
    <property type="evidence" value="ECO:0007669"/>
    <property type="project" value="TreeGrafter"/>
</dbReference>
<feature type="domain" description="NAD-dependent epimerase/dehydratase" evidence="1">
    <location>
        <begin position="13"/>
        <end position="197"/>
    </location>
</feature>
<gene>
    <name evidence="2" type="ORF">ASILVAE211_09650</name>
</gene>
<reference evidence="2" key="2">
    <citation type="submission" date="2021-01" db="EMBL/GenBank/DDBJ databases">
        <authorList>
            <person name="Mieszkin S."/>
            <person name="Pouder E."/>
            <person name="Alain K."/>
        </authorList>
    </citation>
    <scope>NUCLEOTIDE SEQUENCE</scope>
    <source>
        <strain evidence="2">HW T2.11</strain>
    </source>
</reference>
<dbReference type="Proteomes" id="UP000708298">
    <property type="component" value="Unassembled WGS sequence"/>
</dbReference>
<dbReference type="InterPro" id="IPR036291">
    <property type="entry name" value="NAD(P)-bd_dom_sf"/>
</dbReference>
<proteinExistence type="predicted"/>
<dbReference type="GO" id="GO:0005737">
    <property type="term" value="C:cytoplasm"/>
    <property type="evidence" value="ECO:0007669"/>
    <property type="project" value="TreeGrafter"/>
</dbReference>
<evidence type="ECO:0000259" key="1">
    <source>
        <dbReference type="Pfam" id="PF01370"/>
    </source>
</evidence>
<name>A0A963YQW2_9PROT</name>
<evidence type="ECO:0000313" key="2">
    <source>
        <dbReference type="EMBL" id="MCB8875443.1"/>
    </source>
</evidence>